<keyword evidence="7" id="KW-1185">Reference proteome</keyword>
<dbReference type="InterPro" id="IPR050109">
    <property type="entry name" value="HTH-type_TetR-like_transc_reg"/>
</dbReference>
<dbReference type="PROSITE" id="PS01081">
    <property type="entry name" value="HTH_TETR_1"/>
    <property type="match status" value="1"/>
</dbReference>
<keyword evidence="2 4" id="KW-0238">DNA-binding</keyword>
<keyword evidence="3" id="KW-0804">Transcription</keyword>
<reference evidence="6 7" key="1">
    <citation type="submission" date="2021-01" db="EMBL/GenBank/DDBJ databases">
        <title>Whole genome shotgun sequence of Microbispora siamensis NBRC 104113.</title>
        <authorList>
            <person name="Komaki H."/>
            <person name="Tamura T."/>
        </authorList>
    </citation>
    <scope>NUCLEOTIDE SEQUENCE [LARGE SCALE GENOMIC DNA]</scope>
    <source>
        <strain evidence="6 7">NBRC 104113</strain>
    </source>
</reference>
<evidence type="ECO:0000313" key="6">
    <source>
        <dbReference type="EMBL" id="GIH66421.1"/>
    </source>
</evidence>
<evidence type="ECO:0000256" key="3">
    <source>
        <dbReference type="ARBA" id="ARBA00023163"/>
    </source>
</evidence>
<feature type="DNA-binding region" description="H-T-H motif" evidence="4">
    <location>
        <begin position="70"/>
        <end position="89"/>
    </location>
</feature>
<dbReference type="SUPFAM" id="SSF46689">
    <property type="entry name" value="Homeodomain-like"/>
    <property type="match status" value="1"/>
</dbReference>
<dbReference type="PROSITE" id="PS50977">
    <property type="entry name" value="HTH_TETR_2"/>
    <property type="match status" value="1"/>
</dbReference>
<dbReference type="PANTHER" id="PTHR30055">
    <property type="entry name" value="HTH-TYPE TRANSCRIPTIONAL REGULATOR RUTR"/>
    <property type="match status" value="1"/>
</dbReference>
<evidence type="ECO:0000259" key="5">
    <source>
        <dbReference type="PROSITE" id="PS50977"/>
    </source>
</evidence>
<dbReference type="InterPro" id="IPR009057">
    <property type="entry name" value="Homeodomain-like_sf"/>
</dbReference>
<dbReference type="EMBL" id="BOOF01000053">
    <property type="protein sequence ID" value="GIH66421.1"/>
    <property type="molecule type" value="Genomic_DNA"/>
</dbReference>
<dbReference type="PRINTS" id="PR00455">
    <property type="entry name" value="HTHTETR"/>
</dbReference>
<proteinExistence type="predicted"/>
<dbReference type="Pfam" id="PF00440">
    <property type="entry name" value="TetR_N"/>
    <property type="match status" value="1"/>
</dbReference>
<dbReference type="InterPro" id="IPR001647">
    <property type="entry name" value="HTH_TetR"/>
</dbReference>
<keyword evidence="1" id="KW-0805">Transcription regulation</keyword>
<sequence>MPGRVPRRTFDCVTGIVIPVTATAEGGAVTDLDSRPAGPASPWRERERRAERILDAAGELLVAWGYPRITVEDVARRAGVGKGTVYLHFSTKDLLFLAVLIRAETRIIERFAAGVRADPSAVLLSSVARSTYLWMHEEPIFRATLLGDGDTLGTLSRSAAENLPDLLDVRDRTLRAHVEVLREHGLVRTEQSPALQVHAYESILTGFVTIEPLSPSTVPALADNADMIAHVVRSAFELPGRPESVRAAAPRVNEIYQRLLDRLNEEIHRHRRT</sequence>
<dbReference type="PANTHER" id="PTHR30055:SF234">
    <property type="entry name" value="HTH-TYPE TRANSCRIPTIONAL REGULATOR BETI"/>
    <property type="match status" value="1"/>
</dbReference>
<dbReference type="Proteomes" id="UP000660454">
    <property type="component" value="Unassembled WGS sequence"/>
</dbReference>
<feature type="domain" description="HTH tetR-type" evidence="5">
    <location>
        <begin position="47"/>
        <end position="107"/>
    </location>
</feature>
<accession>A0ABQ4GYC4</accession>
<evidence type="ECO:0000256" key="2">
    <source>
        <dbReference type="ARBA" id="ARBA00023125"/>
    </source>
</evidence>
<organism evidence="6 7">
    <name type="scientific">Microbispora siamensis</name>
    <dbReference type="NCBI Taxonomy" id="564413"/>
    <lineage>
        <taxon>Bacteria</taxon>
        <taxon>Bacillati</taxon>
        <taxon>Actinomycetota</taxon>
        <taxon>Actinomycetes</taxon>
        <taxon>Streptosporangiales</taxon>
        <taxon>Streptosporangiaceae</taxon>
        <taxon>Microbispora</taxon>
    </lineage>
</organism>
<dbReference type="InterPro" id="IPR023772">
    <property type="entry name" value="DNA-bd_HTH_TetR-type_CS"/>
</dbReference>
<comment type="caution">
    <text evidence="6">The sequence shown here is derived from an EMBL/GenBank/DDBJ whole genome shotgun (WGS) entry which is preliminary data.</text>
</comment>
<evidence type="ECO:0000256" key="1">
    <source>
        <dbReference type="ARBA" id="ARBA00023015"/>
    </source>
</evidence>
<evidence type="ECO:0000256" key="4">
    <source>
        <dbReference type="PROSITE-ProRule" id="PRU00335"/>
    </source>
</evidence>
<protein>
    <submittedName>
        <fullName evidence="6">TetR family transcriptional regulator</fullName>
    </submittedName>
</protein>
<name>A0ABQ4GYC4_9ACTN</name>
<gene>
    <name evidence="6" type="ORF">Msi02_72380</name>
</gene>
<evidence type="ECO:0000313" key="7">
    <source>
        <dbReference type="Proteomes" id="UP000660454"/>
    </source>
</evidence>
<dbReference type="Gene3D" id="1.10.357.10">
    <property type="entry name" value="Tetracycline Repressor, domain 2"/>
    <property type="match status" value="1"/>
</dbReference>